<comment type="similarity">
    <text evidence="4">Belongs to the R-transferase family. Bpt subfamily.</text>
</comment>
<keyword evidence="2 4" id="KW-0808">Transferase</keyword>
<dbReference type="InterPro" id="IPR017138">
    <property type="entry name" value="Asp_Glu_LeuTrfase"/>
</dbReference>
<evidence type="ECO:0000259" key="6">
    <source>
        <dbReference type="Pfam" id="PF04376"/>
    </source>
</evidence>
<dbReference type="EMBL" id="FLTS01000001">
    <property type="protein sequence ID" value="SBV35225.1"/>
    <property type="molecule type" value="Genomic_DNA"/>
</dbReference>
<dbReference type="Pfam" id="PF04377">
    <property type="entry name" value="ATE_C"/>
    <property type="match status" value="1"/>
</dbReference>
<dbReference type="SUPFAM" id="SSF55729">
    <property type="entry name" value="Acyl-CoA N-acyltransferases (Nat)"/>
    <property type="match status" value="1"/>
</dbReference>
<name>A0A1Y5Q344_9GAMM</name>
<dbReference type="Pfam" id="PF04376">
    <property type="entry name" value="ATE_N"/>
    <property type="match status" value="1"/>
</dbReference>
<keyword evidence="1 4" id="KW-0963">Cytoplasm</keyword>
<organism evidence="8">
    <name type="scientific">uncultured Stenotrophomonas sp</name>
    <dbReference type="NCBI Taxonomy" id="165438"/>
    <lineage>
        <taxon>Bacteria</taxon>
        <taxon>Pseudomonadati</taxon>
        <taxon>Pseudomonadota</taxon>
        <taxon>Gammaproteobacteria</taxon>
        <taxon>Lysobacterales</taxon>
        <taxon>Lysobacteraceae</taxon>
        <taxon>Stenotrophomonas</taxon>
        <taxon>environmental samples</taxon>
    </lineage>
</organism>
<evidence type="ECO:0000256" key="2">
    <source>
        <dbReference type="ARBA" id="ARBA00022679"/>
    </source>
</evidence>
<comment type="catalytic activity">
    <reaction evidence="4">
        <text>N-terminal L-glutamyl-[protein] + L-leucyl-tRNA(Leu) = N-terminal L-leucyl-L-glutamyl-[protein] + tRNA(Leu) + H(+)</text>
        <dbReference type="Rhea" id="RHEA:50412"/>
        <dbReference type="Rhea" id="RHEA-COMP:9613"/>
        <dbReference type="Rhea" id="RHEA-COMP:9622"/>
        <dbReference type="Rhea" id="RHEA-COMP:12664"/>
        <dbReference type="Rhea" id="RHEA-COMP:12668"/>
        <dbReference type="ChEBI" id="CHEBI:15378"/>
        <dbReference type="ChEBI" id="CHEBI:64721"/>
        <dbReference type="ChEBI" id="CHEBI:78442"/>
        <dbReference type="ChEBI" id="CHEBI:78494"/>
        <dbReference type="ChEBI" id="CHEBI:133041"/>
        <dbReference type="EC" id="2.3.2.29"/>
    </reaction>
</comment>
<evidence type="ECO:0000256" key="5">
    <source>
        <dbReference type="SAM" id="MobiDB-lite"/>
    </source>
</evidence>
<protein>
    <recommendedName>
        <fullName evidence="4">Aspartate/glutamate leucyltransferase</fullName>
        <ecNumber evidence="4">2.3.2.29</ecNumber>
    </recommendedName>
</protein>
<dbReference type="InterPro" id="IPR007471">
    <property type="entry name" value="N-end_Aminoacyl_Trfase_N"/>
</dbReference>
<accession>A0A1Y5Q344</accession>
<comment type="catalytic activity">
    <reaction evidence="4">
        <text>N-terminal L-aspartyl-[protein] + L-leucyl-tRNA(Leu) = N-terminal L-leucyl-L-aspartyl-[protein] + tRNA(Leu) + H(+)</text>
        <dbReference type="Rhea" id="RHEA:50420"/>
        <dbReference type="Rhea" id="RHEA-COMP:9613"/>
        <dbReference type="Rhea" id="RHEA-COMP:9622"/>
        <dbReference type="Rhea" id="RHEA-COMP:12669"/>
        <dbReference type="Rhea" id="RHEA-COMP:12674"/>
        <dbReference type="ChEBI" id="CHEBI:15378"/>
        <dbReference type="ChEBI" id="CHEBI:64720"/>
        <dbReference type="ChEBI" id="CHEBI:78442"/>
        <dbReference type="ChEBI" id="CHEBI:78494"/>
        <dbReference type="ChEBI" id="CHEBI:133042"/>
        <dbReference type="EC" id="2.3.2.29"/>
    </reaction>
</comment>
<evidence type="ECO:0000256" key="3">
    <source>
        <dbReference type="ARBA" id="ARBA00023315"/>
    </source>
</evidence>
<keyword evidence="3 4" id="KW-0012">Acyltransferase</keyword>
<dbReference type="GO" id="GO:0071596">
    <property type="term" value="P:ubiquitin-dependent protein catabolic process via the N-end rule pathway"/>
    <property type="evidence" value="ECO:0007669"/>
    <property type="project" value="InterPro"/>
</dbReference>
<gene>
    <name evidence="8" type="primary">ate</name>
    <name evidence="4" type="synonym">bpt</name>
    <name evidence="8" type="ORF">STPYR_10155</name>
</gene>
<comment type="subcellular location">
    <subcellularLocation>
        <location evidence="4">Cytoplasm</location>
    </subcellularLocation>
</comment>
<dbReference type="NCBIfam" id="NF002341">
    <property type="entry name" value="PRK01305.1-1"/>
    <property type="match status" value="1"/>
</dbReference>
<evidence type="ECO:0000259" key="7">
    <source>
        <dbReference type="Pfam" id="PF04377"/>
    </source>
</evidence>
<dbReference type="EC" id="2.3.2.29" evidence="4"/>
<dbReference type="PANTHER" id="PTHR21367:SF1">
    <property type="entry name" value="ARGINYL-TRNA--PROTEIN TRANSFERASE 1"/>
    <property type="match status" value="1"/>
</dbReference>
<dbReference type="HAMAP" id="MF_00689">
    <property type="entry name" value="Bpt"/>
    <property type="match status" value="1"/>
</dbReference>
<evidence type="ECO:0000256" key="4">
    <source>
        <dbReference type="HAMAP-Rule" id="MF_00689"/>
    </source>
</evidence>
<feature type="domain" description="N-end rule aminoacyl transferase C-terminal" evidence="7">
    <location>
        <begin position="113"/>
        <end position="240"/>
    </location>
</feature>
<dbReference type="AlphaFoldDB" id="A0A1Y5Q344"/>
<proteinExistence type="inferred from homology"/>
<dbReference type="NCBIfam" id="NF002346">
    <property type="entry name" value="PRK01305.2-3"/>
    <property type="match status" value="1"/>
</dbReference>
<reference evidence="8" key="1">
    <citation type="submission" date="2016-03" db="EMBL/GenBank/DDBJ databases">
        <authorList>
            <person name="Ploux O."/>
        </authorList>
    </citation>
    <scope>NUCLEOTIDE SEQUENCE</scope>
    <source>
        <strain evidence="8">UC10</strain>
    </source>
</reference>
<feature type="region of interest" description="Disordered" evidence="5">
    <location>
        <begin position="251"/>
        <end position="270"/>
    </location>
</feature>
<comment type="function">
    <text evidence="4">Functions in the N-end rule pathway of protein degradation where it conjugates Leu from its aminoacyl-tRNA to the N-termini of proteins containing an N-terminal aspartate or glutamate.</text>
</comment>
<dbReference type="PIRSF" id="PIRSF037208">
    <property type="entry name" value="ATE_pro_prd"/>
    <property type="match status" value="1"/>
</dbReference>
<feature type="domain" description="N-end aminoacyl transferase N-terminal" evidence="6">
    <location>
        <begin position="23"/>
        <end position="93"/>
    </location>
</feature>
<dbReference type="InterPro" id="IPR030700">
    <property type="entry name" value="N-end_Aminoacyl_Trfase"/>
</dbReference>
<evidence type="ECO:0000256" key="1">
    <source>
        <dbReference type="ARBA" id="ARBA00022490"/>
    </source>
</evidence>
<dbReference type="InterPro" id="IPR016181">
    <property type="entry name" value="Acyl_CoA_acyltransferase"/>
</dbReference>
<dbReference type="GO" id="GO:0008914">
    <property type="term" value="F:leucyl-tRNA--protein transferase activity"/>
    <property type="evidence" value="ECO:0007669"/>
    <property type="project" value="UniProtKB-UniRule"/>
</dbReference>
<dbReference type="NCBIfam" id="NF002342">
    <property type="entry name" value="PRK01305.1-3"/>
    <property type="match status" value="1"/>
</dbReference>
<feature type="compositionally biased region" description="Basic and acidic residues" evidence="5">
    <location>
        <begin position="251"/>
        <end position="263"/>
    </location>
</feature>
<dbReference type="InterPro" id="IPR007472">
    <property type="entry name" value="N-end_Aminoacyl_Trfase_C"/>
</dbReference>
<sequence>MLARMALHSDSNEELRLFQTGEHPCGYFPGRQARDLVLDPQDSRLGELYPMALGWGFRRSGDLVYRPHCQQCRACVPVRIPVARFIPDRSQRRCLARNADLDCRVLPAERSDEQFALYQRYLAARHANGGMDDHGPHEFDQFLVGSWSHGRFLEIRTHADHGAQGRLLAVAVTDVTPLGLSAVYTFFDPDEQARGLGTLAILQQIAWAQRAGLPHLYLGYWINGHRKMDYKRRYRPLEYFDGRNWREDAADRQAEADCADAPRHGPGRLP</sequence>
<dbReference type="GO" id="GO:0005737">
    <property type="term" value="C:cytoplasm"/>
    <property type="evidence" value="ECO:0007669"/>
    <property type="project" value="UniProtKB-SubCell"/>
</dbReference>
<dbReference type="GO" id="GO:0004057">
    <property type="term" value="F:arginyl-tRNA--protein transferase activity"/>
    <property type="evidence" value="ECO:0007669"/>
    <property type="project" value="InterPro"/>
</dbReference>
<evidence type="ECO:0000313" key="8">
    <source>
        <dbReference type="EMBL" id="SBV35225.1"/>
    </source>
</evidence>
<dbReference type="PANTHER" id="PTHR21367">
    <property type="entry name" value="ARGININE-TRNA-PROTEIN TRANSFERASE 1"/>
    <property type="match status" value="1"/>
</dbReference>